<dbReference type="Proteomes" id="UP001242811">
    <property type="component" value="Unassembled WGS sequence"/>
</dbReference>
<evidence type="ECO:0000313" key="2">
    <source>
        <dbReference type="Proteomes" id="UP001242811"/>
    </source>
</evidence>
<protein>
    <submittedName>
        <fullName evidence="1">Uncharacterized protein</fullName>
    </submittedName>
</protein>
<sequence>MNGVEFVTIFMSQLTGYESTYIASRCSVFIIAEYIGHECLPEIGDFPKVHVRVV</sequence>
<proteinExistence type="predicted"/>
<dbReference type="EMBL" id="JAUSWA010000052">
    <property type="protein sequence ID" value="MDQ0497070.1"/>
    <property type="molecule type" value="Genomic_DNA"/>
</dbReference>
<accession>A0ABU0L723</accession>
<gene>
    <name evidence="1" type="ORF">QOZ95_005271</name>
</gene>
<keyword evidence="2" id="KW-1185">Reference proteome</keyword>
<name>A0ABU0L723_9BACL</name>
<evidence type="ECO:0000313" key="1">
    <source>
        <dbReference type="EMBL" id="MDQ0497070.1"/>
    </source>
</evidence>
<comment type="caution">
    <text evidence="1">The sequence shown here is derived from an EMBL/GenBank/DDBJ whole genome shotgun (WGS) entry which is preliminary data.</text>
</comment>
<organism evidence="1 2">
    <name type="scientific">Paenibacillus brasilensis</name>
    <dbReference type="NCBI Taxonomy" id="128574"/>
    <lineage>
        <taxon>Bacteria</taxon>
        <taxon>Bacillati</taxon>
        <taxon>Bacillota</taxon>
        <taxon>Bacilli</taxon>
        <taxon>Bacillales</taxon>
        <taxon>Paenibacillaceae</taxon>
        <taxon>Paenibacillus</taxon>
    </lineage>
</organism>
<reference evidence="1 2" key="1">
    <citation type="submission" date="2023-07" db="EMBL/GenBank/DDBJ databases">
        <title>Genomic Encyclopedia of Type Strains, Phase IV (KMG-IV): sequencing the most valuable type-strain genomes for metagenomic binning, comparative biology and taxonomic classification.</title>
        <authorList>
            <person name="Goeker M."/>
        </authorList>
    </citation>
    <scope>NUCLEOTIDE SEQUENCE [LARGE SCALE GENOMIC DNA]</scope>
    <source>
        <strain evidence="1 2">DSM 14914</strain>
    </source>
</reference>